<gene>
    <name evidence="1" type="ORF">O6H91_01G081300</name>
</gene>
<evidence type="ECO:0000313" key="1">
    <source>
        <dbReference type="EMBL" id="KAJ7569498.1"/>
    </source>
</evidence>
<dbReference type="EMBL" id="CM055092">
    <property type="protein sequence ID" value="KAJ7569498.1"/>
    <property type="molecule type" value="Genomic_DNA"/>
</dbReference>
<evidence type="ECO:0000313" key="2">
    <source>
        <dbReference type="Proteomes" id="UP001162992"/>
    </source>
</evidence>
<sequence>MGQERKKDKGAMPSYNAVPPPSSLYSPSPSPSSLVSSPAPIPSAASSPGPLEKPKQGSRGTGGSEHEIQKKWRKRPIRKSRQGPGGGIKHSGPQDGSESGGGSNSDENAENKNAKHTMKELSAQINSLSLLRSPSPSAMPNPRFTNKSREQYSVSSVSTGTFSEPKSRQESCSVDLATFSGMKSSLCFDGINSSSHSVEENYVACNHSREASPGRFEYVPMAIPKLKPAVKWRDHWPIEEVSKALEAGEVFKSVLRVNMFNRNEAYATLKGVPIDILIDGLDKQNRAMEGDTVAVQLDPVSFWCRLKGSNNNKQNPNATCFAKDQCRGGLESYPSTGSESCIQERADTEDSDHHISADQVQDEAQSSSSSAVNLQGHAYSFPSKKIEVQQMHVEMVQSESSTVNGARGPSAVFEPDLQALQSLSNVVDIGHLQCQNYKGKAMPEGVLTRSDSLSENENSEVISTALAQVTAILDSMPNKRPTGKVVHILEKSSRRRAIVGFLDVNLGNKHVARGSGQWEDSSQKYRKKAPPKAKGEKLMLIPADNRFPKMVVFVKHLPDDVKKRLQEGDATVGSELLAAQVDEWKADSEFPSAVIKQSLGQGGEIEAQTAAILFQHAIHSAVFPPACHDCLPQVPWKIPDEELWKRKDLRACRIFSIDPPTAKDLDDALSIERLDDDLVRVGVHIADVSFFVPPDSALDKEAQNRSTSVYLIQRVLPMLPGLLCEELCSLNPGVDRLAFSVIWDLNSSGHIVDQWIGRTIIRSCCKLTYGHAQDMLDGLFDTKDGQKIGITEKKTLLPELHGEFSWEQIIGDIRALHGIAKRMRELRFEGGALKLDNSKLLFVLDGDGNPCDSIFYEHKESNMVVEEFMLLANMTVAKVISGVFPECALLRRHPEPNLRKLKEFEEFCSKNGFELDTSSAGALQLSLEKLREALKHDPVLFSVLLLYATKPMQLAKYFCTGELRDSENEWAHYALATPFYTHFTSPIRRYPDIVVHRTLAAALEAEEIICGVAADIKESGSSRGGFRCFSGPALDKEAAELSAGQGVLAMVADKYKVPQLSELVAVAAHCNERKLASRNVREATDKLFLWAMVKRNQGLLSDARVLNVGPKFMSVYVSKIAVSRRIYYDEIDGLKAEWLEAIGSLVLDIAQSKLLPQKHCQGKTRNSRDVAVLVNPAHHKNQALEIDGINEVEERVYSDKTQVIGSEKEIEPAVLPIILRPFSSVPVSLHAVGGENRPVDVGVRLYLSSYLY</sequence>
<keyword evidence="2" id="KW-1185">Reference proteome</keyword>
<organism evidence="1 2">
    <name type="scientific">Diphasiastrum complanatum</name>
    <name type="common">Issler's clubmoss</name>
    <name type="synonym">Lycopodium complanatum</name>
    <dbReference type="NCBI Taxonomy" id="34168"/>
    <lineage>
        <taxon>Eukaryota</taxon>
        <taxon>Viridiplantae</taxon>
        <taxon>Streptophyta</taxon>
        <taxon>Embryophyta</taxon>
        <taxon>Tracheophyta</taxon>
        <taxon>Lycopodiopsida</taxon>
        <taxon>Lycopodiales</taxon>
        <taxon>Lycopodiaceae</taxon>
        <taxon>Lycopodioideae</taxon>
        <taxon>Diphasiastrum</taxon>
    </lineage>
</organism>
<proteinExistence type="predicted"/>
<name>A0ACC2ESX5_DIPCM</name>
<dbReference type="Proteomes" id="UP001162992">
    <property type="component" value="Chromosome 1"/>
</dbReference>
<comment type="caution">
    <text evidence="1">The sequence shown here is derived from an EMBL/GenBank/DDBJ whole genome shotgun (WGS) entry which is preliminary data.</text>
</comment>
<reference evidence="2" key="1">
    <citation type="journal article" date="2024" name="Proc. Natl. Acad. Sci. U.S.A.">
        <title>Extraordinary preservation of gene collinearity over three hundred million years revealed in homosporous lycophytes.</title>
        <authorList>
            <person name="Li C."/>
            <person name="Wickell D."/>
            <person name="Kuo L.Y."/>
            <person name="Chen X."/>
            <person name="Nie B."/>
            <person name="Liao X."/>
            <person name="Peng D."/>
            <person name="Ji J."/>
            <person name="Jenkins J."/>
            <person name="Williams M."/>
            <person name="Shu S."/>
            <person name="Plott C."/>
            <person name="Barry K."/>
            <person name="Rajasekar S."/>
            <person name="Grimwood J."/>
            <person name="Han X."/>
            <person name="Sun S."/>
            <person name="Hou Z."/>
            <person name="He W."/>
            <person name="Dai G."/>
            <person name="Sun C."/>
            <person name="Schmutz J."/>
            <person name="Leebens-Mack J.H."/>
            <person name="Li F.W."/>
            <person name="Wang L."/>
        </authorList>
    </citation>
    <scope>NUCLEOTIDE SEQUENCE [LARGE SCALE GENOMIC DNA]</scope>
    <source>
        <strain evidence="2">cv. PW_Plant_1</strain>
    </source>
</reference>
<protein>
    <submittedName>
        <fullName evidence="1">Uncharacterized protein</fullName>
    </submittedName>
</protein>
<accession>A0ACC2ESX5</accession>